<dbReference type="EMBL" id="BGPR01175518">
    <property type="protein sequence ID" value="GBM45414.1"/>
    <property type="molecule type" value="Genomic_DNA"/>
</dbReference>
<evidence type="ECO:0000313" key="1">
    <source>
        <dbReference type="EMBL" id="GBM45414.1"/>
    </source>
</evidence>
<protein>
    <recommendedName>
        <fullName evidence="3">DUF4817 domain-containing protein</fullName>
    </recommendedName>
</protein>
<accession>A0A4Y2G0H9</accession>
<evidence type="ECO:0000313" key="2">
    <source>
        <dbReference type="Proteomes" id="UP000499080"/>
    </source>
</evidence>
<keyword evidence="2" id="KW-1185">Reference proteome</keyword>
<name>A0A4Y2G0H9_ARAVE</name>
<comment type="caution">
    <text evidence="1">The sequence shown here is derived from an EMBL/GenBank/DDBJ whole genome shotgun (WGS) entry which is preliminary data.</text>
</comment>
<organism evidence="1 2">
    <name type="scientific">Araneus ventricosus</name>
    <name type="common">Orbweaver spider</name>
    <name type="synonym">Epeira ventricosa</name>
    <dbReference type="NCBI Taxonomy" id="182803"/>
    <lineage>
        <taxon>Eukaryota</taxon>
        <taxon>Metazoa</taxon>
        <taxon>Ecdysozoa</taxon>
        <taxon>Arthropoda</taxon>
        <taxon>Chelicerata</taxon>
        <taxon>Arachnida</taxon>
        <taxon>Araneae</taxon>
        <taxon>Araneomorphae</taxon>
        <taxon>Entelegynae</taxon>
        <taxon>Araneoidea</taxon>
        <taxon>Araneidae</taxon>
        <taxon>Araneus</taxon>
    </lineage>
</organism>
<dbReference type="AlphaFoldDB" id="A0A4Y2G0H9"/>
<gene>
    <name evidence="1" type="ORF">AVEN_190168_1</name>
</gene>
<sequence length="181" mass="21279">MKLTIQSDSEQLFNNLQRGQEYKTKILTWWLEVRCDSEYQVVGKAHFPAMGFCADEATFSRVIERNWYPWSFENPRVIRQQTVQQYFSINVWAGIIGVAKLRRFSVFLINFRQCLTNRADRFGRTELNNTGNGEIAATVTCFTNAFFPFVSRLRGMTAVIEDVIKLRKRIFMLTKKKRLIE</sequence>
<reference evidence="1 2" key="1">
    <citation type="journal article" date="2019" name="Sci. Rep.">
        <title>Orb-weaving spider Araneus ventricosus genome elucidates the spidroin gene catalogue.</title>
        <authorList>
            <person name="Kono N."/>
            <person name="Nakamura H."/>
            <person name="Ohtoshi R."/>
            <person name="Moran D.A.P."/>
            <person name="Shinohara A."/>
            <person name="Yoshida Y."/>
            <person name="Fujiwara M."/>
            <person name="Mori M."/>
            <person name="Tomita M."/>
            <person name="Arakawa K."/>
        </authorList>
    </citation>
    <scope>NUCLEOTIDE SEQUENCE [LARGE SCALE GENOMIC DNA]</scope>
</reference>
<evidence type="ECO:0008006" key="3">
    <source>
        <dbReference type="Google" id="ProtNLM"/>
    </source>
</evidence>
<dbReference type="Proteomes" id="UP000499080">
    <property type="component" value="Unassembled WGS sequence"/>
</dbReference>
<proteinExistence type="predicted"/>